<organism evidence="1 2">
    <name type="scientific">Brevibacterium celere</name>
    <dbReference type="NCBI Taxonomy" id="225845"/>
    <lineage>
        <taxon>Bacteria</taxon>
        <taxon>Bacillati</taxon>
        <taxon>Actinomycetota</taxon>
        <taxon>Actinomycetes</taxon>
        <taxon>Micrococcales</taxon>
        <taxon>Brevibacteriaceae</taxon>
        <taxon>Brevibacterium</taxon>
    </lineage>
</organism>
<dbReference type="AlphaFoldDB" id="A0A366IG19"/>
<proteinExistence type="predicted"/>
<keyword evidence="2" id="KW-1185">Reference proteome</keyword>
<name>A0A366IG19_9MICO</name>
<protein>
    <submittedName>
        <fullName evidence="1">Uncharacterized protein</fullName>
    </submittedName>
</protein>
<dbReference type="Proteomes" id="UP000253509">
    <property type="component" value="Unassembled WGS sequence"/>
</dbReference>
<dbReference type="EMBL" id="QNSB01000009">
    <property type="protein sequence ID" value="RBP70286.1"/>
    <property type="molecule type" value="Genomic_DNA"/>
</dbReference>
<sequence length="117" mass="12591">MTDPAPELATEVRRLRVRIIGLSPRHLDEPVASDPHGHDHGAPLTRRLAIAEALAGFSDLGSGGHRVPELGDGSLADQVVVLLEEGARTASTLPDAERDALLRALTERARQLRRQLA</sequence>
<accession>A0A366IG19</accession>
<evidence type="ECO:0000313" key="2">
    <source>
        <dbReference type="Proteomes" id="UP000253509"/>
    </source>
</evidence>
<gene>
    <name evidence="1" type="ORF">DFO65_10957</name>
</gene>
<evidence type="ECO:0000313" key="1">
    <source>
        <dbReference type="EMBL" id="RBP70286.1"/>
    </source>
</evidence>
<comment type="caution">
    <text evidence="1">The sequence shown here is derived from an EMBL/GenBank/DDBJ whole genome shotgun (WGS) entry which is preliminary data.</text>
</comment>
<dbReference type="RefSeq" id="WP_113904856.1">
    <property type="nucleotide sequence ID" value="NZ_QNSB01000009.1"/>
</dbReference>
<reference evidence="1 2" key="1">
    <citation type="submission" date="2018-06" db="EMBL/GenBank/DDBJ databases">
        <title>Freshwater and sediment microbial communities from various areas in North America, analyzing microbe dynamics in response to fracking.</title>
        <authorList>
            <person name="Lamendella R."/>
        </authorList>
    </citation>
    <scope>NUCLEOTIDE SEQUENCE [LARGE SCALE GENOMIC DNA]</scope>
    <source>
        <strain evidence="1 2">3b_TX</strain>
    </source>
</reference>